<dbReference type="STRING" id="410332.SAMN04488550_4168"/>
<evidence type="ECO:0000313" key="1">
    <source>
        <dbReference type="EMBL" id="GAC81677.1"/>
    </source>
</evidence>
<proteinExistence type="predicted"/>
<dbReference type="EMBL" id="BAOP01000041">
    <property type="protein sequence ID" value="GAC81677.1"/>
    <property type="molecule type" value="Genomic_DNA"/>
</dbReference>
<sequence length="92" mass="9961">MTTTEVVALVRTWLDDLHATHATITGPNIRPRRLATVTILSLIRTLNPINATIVNDVANVAAAPYGVVRTELRIADPCIRHTTWEHLGAGAA</sequence>
<evidence type="ECO:0000313" key="2">
    <source>
        <dbReference type="Proteomes" id="UP000035009"/>
    </source>
</evidence>
<gene>
    <name evidence="1" type="ORF">GM1_041_00480</name>
</gene>
<dbReference type="OrthoDB" id="9867253at2"/>
<name>M3V018_GORML</name>
<keyword evidence="2" id="KW-1185">Reference proteome</keyword>
<reference evidence="1 2" key="1">
    <citation type="submission" date="2013-02" db="EMBL/GenBank/DDBJ databases">
        <title>Whole genome shotgun sequence of Gordonia malaquae NBRC 108250.</title>
        <authorList>
            <person name="Yoshida I."/>
            <person name="Hosoyama A."/>
            <person name="Tsuchikane K."/>
            <person name="Ando Y."/>
            <person name="Baba S."/>
            <person name="Ohji S."/>
            <person name="Hamada M."/>
            <person name="Tamura T."/>
            <person name="Yamazoe A."/>
            <person name="Yamazaki S."/>
            <person name="Fujita N."/>
        </authorList>
    </citation>
    <scope>NUCLEOTIDE SEQUENCE [LARGE SCALE GENOMIC DNA]</scope>
    <source>
        <strain evidence="1 2">NBRC 108250</strain>
    </source>
</reference>
<protein>
    <submittedName>
        <fullName evidence="1">Uncharacterized protein</fullName>
    </submittedName>
</protein>
<organism evidence="1 2">
    <name type="scientific">Gordonia malaquae NBRC 108250</name>
    <dbReference type="NCBI Taxonomy" id="1223542"/>
    <lineage>
        <taxon>Bacteria</taxon>
        <taxon>Bacillati</taxon>
        <taxon>Actinomycetota</taxon>
        <taxon>Actinomycetes</taxon>
        <taxon>Mycobacteriales</taxon>
        <taxon>Gordoniaceae</taxon>
        <taxon>Gordonia</taxon>
    </lineage>
</organism>
<comment type="caution">
    <text evidence="1">The sequence shown here is derived from an EMBL/GenBank/DDBJ whole genome shotgun (WGS) entry which is preliminary data.</text>
</comment>
<accession>M3V018</accession>
<dbReference type="Proteomes" id="UP000035009">
    <property type="component" value="Unassembled WGS sequence"/>
</dbReference>
<dbReference type="RefSeq" id="WP_008381627.1">
    <property type="nucleotide sequence ID" value="NZ_BAOP01000041.1"/>
</dbReference>
<dbReference type="AlphaFoldDB" id="M3V018"/>